<feature type="compositionally biased region" description="Low complexity" evidence="1">
    <location>
        <begin position="723"/>
        <end position="735"/>
    </location>
</feature>
<feature type="region of interest" description="Disordered" evidence="1">
    <location>
        <begin position="623"/>
        <end position="647"/>
    </location>
</feature>
<evidence type="ECO:0000313" key="4">
    <source>
        <dbReference type="Proteomes" id="UP000002812"/>
    </source>
</evidence>
<feature type="compositionally biased region" description="Polar residues" evidence="1">
    <location>
        <begin position="172"/>
        <end position="183"/>
    </location>
</feature>
<comment type="caution">
    <text evidence="3">The sequence shown here is derived from an EMBL/GenBank/DDBJ whole genome shotgun (WGS) entry which is preliminary data.</text>
</comment>
<dbReference type="Proteomes" id="UP000002812">
    <property type="component" value="Unassembled WGS sequence"/>
</dbReference>
<proteinExistence type="predicted"/>
<gene>
    <name evidence="3" type="ORF">Ao3042_08588</name>
</gene>
<reference evidence="4" key="2">
    <citation type="submission" date="2012-06" db="EMBL/GenBank/DDBJ databases">
        <title>Comparative genomic analyses of Aspergillus oryzae 3.042 and A. oryzae RIB40 for soy-sauce fermentation.</title>
        <authorList>
            <person name="Zhao G."/>
            <person name="Hou L."/>
            <person name="Wang C."/>
            <person name="Cao X."/>
        </authorList>
    </citation>
    <scope>NUCLEOTIDE SEQUENCE [LARGE SCALE GENOMIC DNA]</scope>
    <source>
        <strain evidence="4">3.042</strain>
    </source>
</reference>
<reference evidence="3 4" key="1">
    <citation type="journal article" date="2012" name="Eukaryot. Cell">
        <title>Draft genome sequence of Aspergillus oryzae strain 3.042.</title>
        <authorList>
            <person name="Zhao G."/>
            <person name="Yao Y."/>
            <person name="Qi W."/>
            <person name="Wang C."/>
            <person name="Hou L."/>
            <person name="Zeng B."/>
            <person name="Cao X."/>
        </authorList>
    </citation>
    <scope>NUCLEOTIDE SEQUENCE [LARGE SCALE GENOMIC DNA]</scope>
    <source>
        <strain evidence="3 4">3.042</strain>
    </source>
</reference>
<sequence>MYRISIPLVLLVVQQTVSLPAPEDYSGVTNNGAYGVSHASLNANVPGSIPQPAQNEIDPQSLVANDPYPNNQVNPEPPAYGSAIDAAASQEVITSTIVVTWTKPGDTNPTMAPIAAPVDKNNFIEANEDARRPAADAWAAFDSSSSENVINTPHSSSAPLIHASSHYEDVGIQNSGYPTSRSAQVIPAPEPSSQASVTPVPDPYPPSNAADDSSNTTTDDDLLPLTRAPRLPTFTDVPPRFSTLSIESMASQNGLLQTAINGISTILPVIDGLGLLGIETEGTYFNLPGLLDAIDIPCLFRCSTPPSPARPQPGAVLQAPAAVQAPPAVAPPAVAPPAAGVPAGGAAMGGGAEAAAAAGAGAGLVGASPAGGAEAAGGTVAGGVPAAANVVKGGAEAGAGVLGSGVEAAGGSVGSGLIRASAEAPQVEAPPAQGIAAQVPEAAGGLSNNPLLSVPGRSLLKGVENGIQTGLDQSGGLPGINNPPSQSLDGQANDVLSNVGPQPGSDSTLNAPVNGMDNSGVKEMIHPVAASSSTPPQPVQNGLQNDAGNLMYPPPPPMPLNPPQPSYVQDGLQRGINDNTAMAGGLNNGYGNNMAPPAYSSLASPLQNGMNAGIGSNMQQAGNMGQNMPPEAATMNSFASGAQGPPASGQLMQPNAAAGVAMALPVQGNSPSSNGALINAGSYGGSSSMPLIPMSTMMASPSQTPSITPGPSHTPTPTPTPTPTTASSSEPPAVTTTQFNGEVVSCASGKYPDDDHSATPECAGETKVVSTVESIASAYAASVSAEASAAASKSAAEESAAASKSAAEAADASWTSAAAKPSATCDILDDNGKNKVIFRVGGINGWTDGSSFSEILKTKCHRFNFFKTFTIADYLFYGHEKSDFEGRQRDTEKVTFTMTGFKNGCVEDAIQEAGGPVHGKGDGELTCQHKKEDSLPPKSLKDAQDAGENIENCVFIPVVH</sequence>
<evidence type="ECO:0000256" key="1">
    <source>
        <dbReference type="SAM" id="MobiDB-lite"/>
    </source>
</evidence>
<evidence type="ECO:0000313" key="3">
    <source>
        <dbReference type="EMBL" id="EIT75530.1"/>
    </source>
</evidence>
<keyword evidence="2" id="KW-0732">Signal</keyword>
<dbReference type="OrthoDB" id="4505782at2759"/>
<protein>
    <submittedName>
        <fullName evidence="3">Uncharacterized protein</fullName>
    </submittedName>
</protein>
<feature type="compositionally biased region" description="Polar residues" evidence="1">
    <location>
        <begin position="482"/>
        <end position="511"/>
    </location>
</feature>
<dbReference type="HOGENOM" id="CLU_013322_0_0_1"/>
<name>I8TMW7_ASPO3</name>
<feature type="chain" id="PRO_5003714224" evidence="2">
    <location>
        <begin position="19"/>
        <end position="960"/>
    </location>
</feature>
<feature type="compositionally biased region" description="Pro residues" evidence="1">
    <location>
        <begin position="712"/>
        <end position="722"/>
    </location>
</feature>
<feature type="region of interest" description="Disordered" evidence="1">
    <location>
        <begin position="470"/>
        <end position="520"/>
    </location>
</feature>
<accession>I8TMW7</accession>
<dbReference type="AlphaFoldDB" id="I8TMW7"/>
<dbReference type="EMBL" id="AKHY01000175">
    <property type="protein sequence ID" value="EIT75530.1"/>
    <property type="molecule type" value="Genomic_DNA"/>
</dbReference>
<evidence type="ECO:0000256" key="2">
    <source>
        <dbReference type="SAM" id="SignalP"/>
    </source>
</evidence>
<feature type="region of interest" description="Disordered" evidence="1">
    <location>
        <begin position="696"/>
        <end position="735"/>
    </location>
</feature>
<feature type="signal peptide" evidence="2">
    <location>
        <begin position="1"/>
        <end position="18"/>
    </location>
</feature>
<feature type="region of interest" description="Disordered" evidence="1">
    <location>
        <begin position="171"/>
        <end position="236"/>
    </location>
</feature>
<organism evidence="3 4">
    <name type="scientific">Aspergillus oryzae (strain 3.042)</name>
    <name type="common">Yellow koji mold</name>
    <dbReference type="NCBI Taxonomy" id="1160506"/>
    <lineage>
        <taxon>Eukaryota</taxon>
        <taxon>Fungi</taxon>
        <taxon>Dikarya</taxon>
        <taxon>Ascomycota</taxon>
        <taxon>Pezizomycotina</taxon>
        <taxon>Eurotiomycetes</taxon>
        <taxon>Eurotiomycetidae</taxon>
        <taxon>Eurotiales</taxon>
        <taxon>Aspergillaceae</taxon>
        <taxon>Aspergillus</taxon>
        <taxon>Aspergillus subgen. Circumdati</taxon>
    </lineage>
</organism>
<feature type="compositionally biased region" description="Low complexity" evidence="1">
    <location>
        <begin position="207"/>
        <end position="233"/>
    </location>
</feature>